<feature type="transmembrane region" description="Helical" evidence="9">
    <location>
        <begin position="199"/>
        <end position="221"/>
    </location>
</feature>
<dbReference type="CDD" id="cd06261">
    <property type="entry name" value="TM_PBP2"/>
    <property type="match status" value="1"/>
</dbReference>
<comment type="caution">
    <text evidence="11">The sequence shown here is derived from an EMBL/GenBank/DDBJ whole genome shotgun (WGS) entry which is preliminary data.</text>
</comment>
<dbReference type="FunFam" id="1.10.3720.10:FF:000003">
    <property type="entry name" value="Aliphatic sulfonate ABC transporter permease"/>
    <property type="match status" value="1"/>
</dbReference>
<dbReference type="PANTHER" id="PTHR30151">
    <property type="entry name" value="ALKANE SULFONATE ABC TRANSPORTER-RELATED, MEMBRANE SUBUNIT"/>
    <property type="match status" value="1"/>
</dbReference>
<evidence type="ECO:0000256" key="4">
    <source>
        <dbReference type="ARBA" id="ARBA00022475"/>
    </source>
</evidence>
<evidence type="ECO:0000256" key="5">
    <source>
        <dbReference type="ARBA" id="ARBA00022692"/>
    </source>
</evidence>
<evidence type="ECO:0000256" key="3">
    <source>
        <dbReference type="ARBA" id="ARBA00022448"/>
    </source>
</evidence>
<dbReference type="AlphaFoldDB" id="A0A5M6J4R2"/>
<comment type="subcellular location">
    <subcellularLocation>
        <location evidence="1 9">Cell membrane</location>
        <topology evidence="1 9">Multi-pass membrane protein</topology>
    </subcellularLocation>
</comment>
<keyword evidence="7 9" id="KW-0472">Membrane</keyword>
<name>A0A5M6J4R2_9PROT</name>
<evidence type="ECO:0000256" key="6">
    <source>
        <dbReference type="ARBA" id="ARBA00022989"/>
    </source>
</evidence>
<evidence type="ECO:0000259" key="10">
    <source>
        <dbReference type="PROSITE" id="PS50928"/>
    </source>
</evidence>
<keyword evidence="6 9" id="KW-1133">Transmembrane helix</keyword>
<dbReference type="Proteomes" id="UP000325255">
    <property type="component" value="Unassembled WGS sequence"/>
</dbReference>
<proteinExistence type="inferred from homology"/>
<sequence>MSAAADAVPVAVAATGRRPPRWSGAPLRIAGGATLPLLIFLAWELASHLGWVSAVFLPTPERTALALVEMLLHQNFLDDLVISLSIVLQGFAWGGGLGLLVGLACGLSRPVERLLGPTLDSVRQIPSIAWLPLIVLWVGIGPLAKVVVISKVVFFPVFLNTLQGVRGVPKLYADLGAVLTLSRLQLVRRVILPAAMPSILVGIRYGASLAWALIVVAEGLSGMQGIGYLIFRAQALLMTDQLLVCMVVIGLVGFTIDRLLRLLERRLLRWQQGFPGQ</sequence>
<accession>A0A5M6J4R2</accession>
<evidence type="ECO:0000256" key="1">
    <source>
        <dbReference type="ARBA" id="ARBA00004651"/>
    </source>
</evidence>
<dbReference type="RefSeq" id="WP_150038230.1">
    <property type="nucleotide sequence ID" value="NZ_OW485601.1"/>
</dbReference>
<feature type="domain" description="ABC transmembrane type-1" evidence="10">
    <location>
        <begin position="80"/>
        <end position="260"/>
    </location>
</feature>
<dbReference type="InterPro" id="IPR035906">
    <property type="entry name" value="MetI-like_sf"/>
</dbReference>
<keyword evidence="12" id="KW-1185">Reference proteome</keyword>
<keyword evidence="3 9" id="KW-0813">Transport</keyword>
<dbReference type="OrthoDB" id="9799271at2"/>
<evidence type="ECO:0000313" key="12">
    <source>
        <dbReference type="Proteomes" id="UP000325255"/>
    </source>
</evidence>
<dbReference type="EMBL" id="VWPK01000001">
    <property type="protein sequence ID" value="KAA5614568.1"/>
    <property type="molecule type" value="Genomic_DNA"/>
</dbReference>
<keyword evidence="5 9" id="KW-0812">Transmembrane</keyword>
<dbReference type="SUPFAM" id="SSF161098">
    <property type="entry name" value="MetI-like"/>
    <property type="match status" value="1"/>
</dbReference>
<dbReference type="InterPro" id="IPR000515">
    <property type="entry name" value="MetI-like"/>
</dbReference>
<dbReference type="Gene3D" id="1.10.3720.10">
    <property type="entry name" value="MetI-like"/>
    <property type="match status" value="1"/>
</dbReference>
<organism evidence="11 12">
    <name type="scientific">Rhodovastum atsumiense</name>
    <dbReference type="NCBI Taxonomy" id="504468"/>
    <lineage>
        <taxon>Bacteria</taxon>
        <taxon>Pseudomonadati</taxon>
        <taxon>Pseudomonadota</taxon>
        <taxon>Alphaproteobacteria</taxon>
        <taxon>Acetobacterales</taxon>
        <taxon>Acetobacteraceae</taxon>
        <taxon>Rhodovastum</taxon>
    </lineage>
</organism>
<keyword evidence="4" id="KW-1003">Cell membrane</keyword>
<evidence type="ECO:0000256" key="7">
    <source>
        <dbReference type="ARBA" id="ARBA00023136"/>
    </source>
</evidence>
<dbReference type="PANTHER" id="PTHR30151:SF38">
    <property type="entry name" value="ALIPHATIC SULFONATES TRANSPORT PERMEASE PROTEIN SSUC-RELATED"/>
    <property type="match status" value="1"/>
</dbReference>
<dbReference type="GO" id="GO:0005886">
    <property type="term" value="C:plasma membrane"/>
    <property type="evidence" value="ECO:0007669"/>
    <property type="project" value="UniProtKB-SubCell"/>
</dbReference>
<comment type="similarity">
    <text evidence="2 9">Belongs to the binding-protein-dependent transport system permease family.</text>
</comment>
<dbReference type="PROSITE" id="PS50928">
    <property type="entry name" value="ABC_TM1"/>
    <property type="match status" value="1"/>
</dbReference>
<feature type="transmembrane region" description="Helical" evidence="9">
    <location>
        <begin position="25"/>
        <end position="43"/>
    </location>
</feature>
<gene>
    <name evidence="11" type="ORF">F1189_00070</name>
</gene>
<dbReference type="GO" id="GO:0042918">
    <property type="term" value="P:alkanesulfonate transmembrane transport"/>
    <property type="evidence" value="ECO:0007669"/>
    <property type="project" value="UniProtKB-ARBA"/>
</dbReference>
<reference evidence="11 12" key="1">
    <citation type="submission" date="2019-09" db="EMBL/GenBank/DDBJ databases">
        <title>Genome sequence of Rhodovastum atsumiense, a diverse member of the Acetobacteraceae family of non-sulfur purple photosynthetic bacteria.</title>
        <authorList>
            <person name="Meyer T."/>
            <person name="Kyndt J."/>
        </authorList>
    </citation>
    <scope>NUCLEOTIDE SEQUENCE [LARGE SCALE GENOMIC DNA]</scope>
    <source>
        <strain evidence="11 12">DSM 21279</strain>
    </source>
</reference>
<comment type="function">
    <text evidence="8">Probably part of an ABC transporter complex. Probably responsible for the translocation of the substrate across the membrane.</text>
</comment>
<evidence type="ECO:0000256" key="9">
    <source>
        <dbReference type="RuleBase" id="RU363032"/>
    </source>
</evidence>
<protein>
    <submittedName>
        <fullName evidence="11">ABC transporter permease</fullName>
    </submittedName>
</protein>
<feature type="transmembrane region" description="Helical" evidence="9">
    <location>
        <begin position="80"/>
        <end position="107"/>
    </location>
</feature>
<feature type="transmembrane region" description="Helical" evidence="9">
    <location>
        <begin position="128"/>
        <end position="159"/>
    </location>
</feature>
<evidence type="ECO:0000313" key="11">
    <source>
        <dbReference type="EMBL" id="KAA5614568.1"/>
    </source>
</evidence>
<feature type="transmembrane region" description="Helical" evidence="9">
    <location>
        <begin position="171"/>
        <end position="187"/>
    </location>
</feature>
<evidence type="ECO:0000256" key="2">
    <source>
        <dbReference type="ARBA" id="ARBA00009306"/>
    </source>
</evidence>
<evidence type="ECO:0000256" key="8">
    <source>
        <dbReference type="ARBA" id="ARBA00056719"/>
    </source>
</evidence>
<feature type="transmembrane region" description="Helical" evidence="9">
    <location>
        <begin position="241"/>
        <end position="260"/>
    </location>
</feature>
<dbReference type="Pfam" id="PF00528">
    <property type="entry name" value="BPD_transp_1"/>
    <property type="match status" value="1"/>
</dbReference>